<reference evidence="1" key="2">
    <citation type="journal article" date="2015" name="Fish Shellfish Immunol.">
        <title>Early steps in the European eel (Anguilla anguilla)-Vibrio vulnificus interaction in the gills: Role of the RtxA13 toxin.</title>
        <authorList>
            <person name="Callol A."/>
            <person name="Pajuelo D."/>
            <person name="Ebbesson L."/>
            <person name="Teles M."/>
            <person name="MacKenzie S."/>
            <person name="Amaro C."/>
        </authorList>
    </citation>
    <scope>NUCLEOTIDE SEQUENCE</scope>
</reference>
<proteinExistence type="predicted"/>
<dbReference type="AlphaFoldDB" id="A0A0E9W637"/>
<dbReference type="EMBL" id="GBXM01022765">
    <property type="protein sequence ID" value="JAH85812.1"/>
    <property type="molecule type" value="Transcribed_RNA"/>
</dbReference>
<organism evidence="1">
    <name type="scientific">Anguilla anguilla</name>
    <name type="common">European freshwater eel</name>
    <name type="synonym">Muraena anguilla</name>
    <dbReference type="NCBI Taxonomy" id="7936"/>
    <lineage>
        <taxon>Eukaryota</taxon>
        <taxon>Metazoa</taxon>
        <taxon>Chordata</taxon>
        <taxon>Craniata</taxon>
        <taxon>Vertebrata</taxon>
        <taxon>Euteleostomi</taxon>
        <taxon>Actinopterygii</taxon>
        <taxon>Neopterygii</taxon>
        <taxon>Teleostei</taxon>
        <taxon>Anguilliformes</taxon>
        <taxon>Anguillidae</taxon>
        <taxon>Anguilla</taxon>
    </lineage>
</organism>
<accession>A0A0E9W637</accession>
<reference evidence="1" key="1">
    <citation type="submission" date="2014-11" db="EMBL/GenBank/DDBJ databases">
        <authorList>
            <person name="Amaro Gonzalez C."/>
        </authorList>
    </citation>
    <scope>NUCLEOTIDE SEQUENCE</scope>
</reference>
<evidence type="ECO:0000313" key="1">
    <source>
        <dbReference type="EMBL" id="JAH85812.1"/>
    </source>
</evidence>
<name>A0A0E9W637_ANGAN</name>
<protein>
    <submittedName>
        <fullName evidence="1">Uncharacterized protein</fullName>
    </submittedName>
</protein>
<sequence>MRILFQEKYGVNQTLKINFSKSFIYYYT</sequence>